<gene>
    <name evidence="2" type="ORF">FALBO_16003</name>
</gene>
<evidence type="ECO:0000313" key="3">
    <source>
        <dbReference type="Proteomes" id="UP000554235"/>
    </source>
</evidence>
<evidence type="ECO:0000313" key="2">
    <source>
        <dbReference type="EMBL" id="KAF4453348.1"/>
    </source>
</evidence>
<organism evidence="2 3">
    <name type="scientific">Fusarium albosuccineum</name>
    <dbReference type="NCBI Taxonomy" id="1237068"/>
    <lineage>
        <taxon>Eukaryota</taxon>
        <taxon>Fungi</taxon>
        <taxon>Dikarya</taxon>
        <taxon>Ascomycota</taxon>
        <taxon>Pezizomycotina</taxon>
        <taxon>Sordariomycetes</taxon>
        <taxon>Hypocreomycetidae</taxon>
        <taxon>Hypocreales</taxon>
        <taxon>Nectriaceae</taxon>
        <taxon>Fusarium</taxon>
        <taxon>Fusarium decemcellulare species complex</taxon>
    </lineage>
</organism>
<dbReference type="EMBL" id="JAADYS010002894">
    <property type="protein sequence ID" value="KAF4453348.1"/>
    <property type="molecule type" value="Genomic_DNA"/>
</dbReference>
<reference evidence="2 3" key="1">
    <citation type="submission" date="2020-01" db="EMBL/GenBank/DDBJ databases">
        <title>Identification and distribution of gene clusters putatively required for synthesis of sphingolipid metabolism inhibitors in phylogenetically diverse species of the filamentous fungus Fusarium.</title>
        <authorList>
            <person name="Kim H.-S."/>
            <person name="Busman M."/>
            <person name="Brown D.W."/>
            <person name="Divon H."/>
            <person name="Uhlig S."/>
            <person name="Proctor R.H."/>
        </authorList>
    </citation>
    <scope>NUCLEOTIDE SEQUENCE [LARGE SCALE GENOMIC DNA]</scope>
    <source>
        <strain evidence="2 3">NRRL 20459</strain>
    </source>
</reference>
<dbReference type="AlphaFoldDB" id="A0A8H4P174"/>
<feature type="region of interest" description="Disordered" evidence="1">
    <location>
        <begin position="105"/>
        <end position="132"/>
    </location>
</feature>
<sequence>MRRMRAPVGLAWEEDERWEMVVMVRYEEFGNEQPPRDSDSDSYSGNEQQRAARWMDGAWSLPRLVEVCGSCPSLAGTRASWALLGAGTARHYSGLRAPSKAGTFHFLNPGASGQSQVSSHPGHSPAPASTTY</sequence>
<feature type="compositionally biased region" description="Low complexity" evidence="1">
    <location>
        <begin position="118"/>
        <end position="132"/>
    </location>
</feature>
<keyword evidence="3" id="KW-1185">Reference proteome</keyword>
<comment type="caution">
    <text evidence="2">The sequence shown here is derived from an EMBL/GenBank/DDBJ whole genome shotgun (WGS) entry which is preliminary data.</text>
</comment>
<evidence type="ECO:0000256" key="1">
    <source>
        <dbReference type="SAM" id="MobiDB-lite"/>
    </source>
</evidence>
<accession>A0A8H4P174</accession>
<feature type="region of interest" description="Disordered" evidence="1">
    <location>
        <begin position="30"/>
        <end position="49"/>
    </location>
</feature>
<name>A0A8H4P174_9HYPO</name>
<proteinExistence type="predicted"/>
<dbReference type="Proteomes" id="UP000554235">
    <property type="component" value="Unassembled WGS sequence"/>
</dbReference>
<protein>
    <submittedName>
        <fullName evidence="2">Uncharacterized protein</fullName>
    </submittedName>
</protein>